<evidence type="ECO:0000256" key="2">
    <source>
        <dbReference type="ARBA" id="ARBA00022692"/>
    </source>
</evidence>
<dbReference type="GO" id="GO:0005737">
    <property type="term" value="C:cytoplasm"/>
    <property type="evidence" value="ECO:0007669"/>
    <property type="project" value="TreeGrafter"/>
</dbReference>
<evidence type="ECO:0000259" key="9">
    <source>
        <dbReference type="PROSITE" id="PS51846"/>
    </source>
</evidence>
<feature type="compositionally biased region" description="Basic residues" evidence="7">
    <location>
        <begin position="529"/>
        <end position="545"/>
    </location>
</feature>
<keyword evidence="4 6" id="KW-1133">Transmembrane helix</keyword>
<dbReference type="InterPro" id="IPR002550">
    <property type="entry name" value="CNNM"/>
</dbReference>
<dbReference type="GO" id="GO:0016020">
    <property type="term" value="C:membrane"/>
    <property type="evidence" value="ECO:0007669"/>
    <property type="project" value="UniProtKB-SubCell"/>
</dbReference>
<evidence type="ECO:0000256" key="8">
    <source>
        <dbReference type="SAM" id="Phobius"/>
    </source>
</evidence>
<comment type="subcellular location">
    <subcellularLocation>
        <location evidence="1">Membrane</location>
        <topology evidence="1">Multi-pass membrane protein</topology>
    </subcellularLocation>
</comment>
<gene>
    <name evidence="10" type="ORF">DASB73_006350</name>
</gene>
<keyword evidence="3" id="KW-0677">Repeat</keyword>
<feature type="region of interest" description="Disordered" evidence="7">
    <location>
        <begin position="522"/>
        <end position="561"/>
    </location>
</feature>
<evidence type="ECO:0000256" key="5">
    <source>
        <dbReference type="ARBA" id="ARBA00023136"/>
    </source>
</evidence>
<dbReference type="InterPro" id="IPR046342">
    <property type="entry name" value="CBS_dom_sf"/>
</dbReference>
<protein>
    <submittedName>
        <fullName evidence="10">Mam3 protein</fullName>
    </submittedName>
</protein>
<comment type="caution">
    <text evidence="10">The sequence shown here is derived from an EMBL/GenBank/DDBJ whole genome shotgun (WGS) entry which is preliminary data.</text>
</comment>
<feature type="domain" description="CNNM transmembrane" evidence="9">
    <location>
        <begin position="48"/>
        <end position="231"/>
    </location>
</feature>
<name>A0AAV5REZ8_STABA</name>
<reference evidence="10 11" key="1">
    <citation type="journal article" date="2023" name="Elife">
        <title>Identification of key yeast species and microbe-microbe interactions impacting larval growth of Drosophila in the wild.</title>
        <authorList>
            <person name="Mure A."/>
            <person name="Sugiura Y."/>
            <person name="Maeda R."/>
            <person name="Honda K."/>
            <person name="Sakurai N."/>
            <person name="Takahashi Y."/>
            <person name="Watada M."/>
            <person name="Katoh T."/>
            <person name="Gotoh A."/>
            <person name="Gotoh Y."/>
            <person name="Taniguchi I."/>
            <person name="Nakamura K."/>
            <person name="Hayashi T."/>
            <person name="Katayama T."/>
            <person name="Uemura T."/>
            <person name="Hattori Y."/>
        </authorList>
    </citation>
    <scope>NUCLEOTIDE SEQUENCE [LARGE SCALE GENOMIC DNA]</scope>
    <source>
        <strain evidence="10 11">SB-73</strain>
    </source>
</reference>
<sequence length="589" mass="63858">MQHSAKWVRLISVVSPVIRTVRAAPAATPIILSKIISLDEPPEIPSTSDSSFYFRLSMSVVLVLLGGVFAGLTIGLMGQDEVFLQVMAESGSESERKCASKVLELLACGKHWVLVTLLLSNVITNETLPIVLDSILGGGWPAVLSATAAIVIFGEIIPQSICVRYGLPLGAYFAPFVKVLMYIMYPIAVPIAKILDYLLGEDHGTVYKKAGLKSLVSLHHHVGIDRLNEDEVTIISAVLDLKDKAVSQIMTPIEKVFTLSSDTILDEKMVEKILLAGFNRIPIYAPHEPLNFVGMLLVRTLITYDPDDSLPISSFALATLPETSPDTSCLNILNYFQEGKAHMVTVSTNPGGMTGAVGVVTLEDVIEELIGEEIVDESDVYVDVHRAIRRATPAPILLSKKILSQPNTPKLIPSNKASDPMATNNSKITIKHPHPHDLHDPTETQPLLSHPAPGPATHVGSADVYRLPRPMHEIAKSPPGTIVTKEQHLVPSNTDVQNTEREAMAKNLANNVLPTINKLSPIVSDSSSKKKLSKKLSKASLGRRRSSSDSDDDPRTTFSENIVHVNGINKVVIQDRSSSSGSDSDVRIP</sequence>
<proteinExistence type="predicted"/>
<dbReference type="PROSITE" id="PS51846">
    <property type="entry name" value="CNNM"/>
    <property type="match status" value="1"/>
</dbReference>
<dbReference type="InterPro" id="IPR044751">
    <property type="entry name" value="Ion_transp-like_CBS"/>
</dbReference>
<dbReference type="EMBL" id="BTGC01000003">
    <property type="protein sequence ID" value="GMM49677.1"/>
    <property type="molecule type" value="Genomic_DNA"/>
</dbReference>
<evidence type="ECO:0000256" key="4">
    <source>
        <dbReference type="ARBA" id="ARBA00022989"/>
    </source>
</evidence>
<dbReference type="PANTHER" id="PTHR12064:SF97">
    <property type="entry name" value="METAL TRANSPORTER CNNM-5"/>
    <property type="match status" value="1"/>
</dbReference>
<dbReference type="FunFam" id="3.10.580.10:FF:000006">
    <property type="entry name" value="DUF21 and CBS domain protein"/>
    <property type="match status" value="1"/>
</dbReference>
<dbReference type="Pfam" id="PF01595">
    <property type="entry name" value="CNNM"/>
    <property type="match status" value="1"/>
</dbReference>
<dbReference type="CDD" id="cd04590">
    <property type="entry name" value="CBS_pair_CorC_HlyC_assoc"/>
    <property type="match status" value="1"/>
</dbReference>
<keyword evidence="2 6" id="KW-0812">Transmembrane</keyword>
<feature type="transmembrane region" description="Helical" evidence="8">
    <location>
        <begin position="165"/>
        <end position="185"/>
    </location>
</feature>
<accession>A0AAV5REZ8</accession>
<evidence type="ECO:0000256" key="1">
    <source>
        <dbReference type="ARBA" id="ARBA00004141"/>
    </source>
</evidence>
<dbReference type="GO" id="GO:0010960">
    <property type="term" value="P:magnesium ion homeostasis"/>
    <property type="evidence" value="ECO:0007669"/>
    <property type="project" value="InterPro"/>
</dbReference>
<evidence type="ECO:0000313" key="11">
    <source>
        <dbReference type="Proteomes" id="UP001362899"/>
    </source>
</evidence>
<dbReference type="Proteomes" id="UP001362899">
    <property type="component" value="Unassembled WGS sequence"/>
</dbReference>
<dbReference type="SUPFAM" id="SSF54631">
    <property type="entry name" value="CBS-domain pair"/>
    <property type="match status" value="1"/>
</dbReference>
<dbReference type="AlphaFoldDB" id="A0AAV5REZ8"/>
<feature type="transmembrane region" description="Helical" evidence="8">
    <location>
        <begin position="135"/>
        <end position="153"/>
    </location>
</feature>
<keyword evidence="11" id="KW-1185">Reference proteome</keyword>
<dbReference type="InterPro" id="IPR045095">
    <property type="entry name" value="ACDP"/>
</dbReference>
<evidence type="ECO:0000256" key="6">
    <source>
        <dbReference type="PROSITE-ProRule" id="PRU01193"/>
    </source>
</evidence>
<dbReference type="Gene3D" id="3.10.580.10">
    <property type="entry name" value="CBS-domain"/>
    <property type="match status" value="1"/>
</dbReference>
<dbReference type="GO" id="GO:0030026">
    <property type="term" value="P:intracellular manganese ion homeostasis"/>
    <property type="evidence" value="ECO:0007669"/>
    <property type="project" value="TreeGrafter"/>
</dbReference>
<evidence type="ECO:0000313" key="10">
    <source>
        <dbReference type="EMBL" id="GMM49677.1"/>
    </source>
</evidence>
<feature type="transmembrane region" description="Helical" evidence="8">
    <location>
        <begin position="52"/>
        <end position="77"/>
    </location>
</feature>
<keyword evidence="5 6" id="KW-0472">Membrane</keyword>
<dbReference type="PANTHER" id="PTHR12064">
    <property type="entry name" value="METAL TRANSPORTER CNNM"/>
    <property type="match status" value="1"/>
</dbReference>
<organism evidence="10 11">
    <name type="scientific">Starmerella bacillaris</name>
    <name type="common">Yeast</name>
    <name type="synonym">Candida zemplinina</name>
    <dbReference type="NCBI Taxonomy" id="1247836"/>
    <lineage>
        <taxon>Eukaryota</taxon>
        <taxon>Fungi</taxon>
        <taxon>Dikarya</taxon>
        <taxon>Ascomycota</taxon>
        <taxon>Saccharomycotina</taxon>
        <taxon>Dipodascomycetes</taxon>
        <taxon>Dipodascales</taxon>
        <taxon>Trichomonascaceae</taxon>
        <taxon>Starmerella</taxon>
    </lineage>
</organism>
<evidence type="ECO:0000256" key="3">
    <source>
        <dbReference type="ARBA" id="ARBA00022737"/>
    </source>
</evidence>
<evidence type="ECO:0000256" key="7">
    <source>
        <dbReference type="SAM" id="MobiDB-lite"/>
    </source>
</evidence>